<comment type="caution">
    <text evidence="2">The sequence shown here is derived from an EMBL/GenBank/DDBJ whole genome shotgun (WGS) entry which is preliminary data.</text>
</comment>
<proteinExistence type="predicted"/>
<keyword evidence="3" id="KW-1185">Reference proteome</keyword>
<feature type="domain" description="DUF4368" evidence="1">
    <location>
        <begin position="2"/>
        <end position="39"/>
    </location>
</feature>
<name>A0ABS3HKX8_9ENTE</name>
<accession>A0ABS3HKX8</accession>
<evidence type="ECO:0000313" key="2">
    <source>
        <dbReference type="EMBL" id="MBO0453243.1"/>
    </source>
</evidence>
<evidence type="ECO:0000259" key="1">
    <source>
        <dbReference type="Pfam" id="PF14287"/>
    </source>
</evidence>
<protein>
    <submittedName>
        <fullName evidence="2">DUF4368 domain-containing protein</fullName>
    </submittedName>
</protein>
<dbReference type="RefSeq" id="WP_207109020.1">
    <property type="nucleotide sequence ID" value="NZ_JAFLVR010000030.1"/>
</dbReference>
<dbReference type="InterPro" id="IPR025378">
    <property type="entry name" value="DUF4368"/>
</dbReference>
<dbReference type="Proteomes" id="UP000664495">
    <property type="component" value="Unassembled WGS sequence"/>
</dbReference>
<gene>
    <name evidence="2" type="ORF">JZO85_13235</name>
</gene>
<dbReference type="EMBL" id="JAFLVR010000030">
    <property type="protein sequence ID" value="MBO0453243.1"/>
    <property type="molecule type" value="Genomic_DNA"/>
</dbReference>
<organism evidence="2 3">
    <name type="scientific">Candidatus Enterococcus murrayae</name>
    <dbReference type="NCBI Taxonomy" id="2815321"/>
    <lineage>
        <taxon>Bacteria</taxon>
        <taxon>Bacillati</taxon>
        <taxon>Bacillota</taxon>
        <taxon>Bacilli</taxon>
        <taxon>Lactobacillales</taxon>
        <taxon>Enterococcaceae</taxon>
        <taxon>Enterococcus</taxon>
    </lineage>
</organism>
<evidence type="ECO:0000313" key="3">
    <source>
        <dbReference type="Proteomes" id="UP000664495"/>
    </source>
</evidence>
<dbReference type="Pfam" id="PF14287">
    <property type="entry name" value="DUF4368"/>
    <property type="match status" value="1"/>
</dbReference>
<reference evidence="2 3" key="1">
    <citation type="submission" date="2021-03" db="EMBL/GenBank/DDBJ databases">
        <title>Enterococcal diversity collection.</title>
        <authorList>
            <person name="Gilmore M.S."/>
            <person name="Schwartzman J."/>
            <person name="Van Tyne D."/>
            <person name="Martin M."/>
            <person name="Earl A.M."/>
            <person name="Manson A.L."/>
            <person name="Straub T."/>
            <person name="Salamzade R."/>
            <person name="Saavedra J."/>
            <person name="Lebreton F."/>
            <person name="Prichula J."/>
            <person name="Schaufler K."/>
            <person name="Gaca A."/>
            <person name="Sgardioli B."/>
            <person name="Wagenaar J."/>
            <person name="Strong T."/>
        </authorList>
    </citation>
    <scope>NUCLEOTIDE SEQUENCE [LARGE SCALE GENOMIC DNA]</scope>
    <source>
        <strain evidence="2 3">MJM16</strain>
    </source>
</reference>
<sequence length="49" mass="5827">MNVNKFLATVKKYTNINQLTLEIVNELIDVHKRNKKHAKKSYTENRNLL</sequence>